<evidence type="ECO:0000256" key="5">
    <source>
        <dbReference type="ARBA" id="ARBA00022553"/>
    </source>
</evidence>
<feature type="domain" description="Fork-head" evidence="14">
    <location>
        <begin position="183"/>
        <end position="276"/>
    </location>
</feature>
<evidence type="ECO:0000313" key="16">
    <source>
        <dbReference type="Proteomes" id="UP000054342"/>
    </source>
</evidence>
<dbReference type="GO" id="GO:0000981">
    <property type="term" value="F:DNA-binding transcription factor activity, RNA polymerase II-specific"/>
    <property type="evidence" value="ECO:0007669"/>
    <property type="project" value="TreeGrafter"/>
</dbReference>
<dbReference type="OrthoDB" id="5954824at2759"/>
<dbReference type="HOGENOM" id="CLU_054972_0_0_1"/>
<feature type="compositionally biased region" description="Low complexity" evidence="13">
    <location>
        <begin position="317"/>
        <end position="328"/>
    </location>
</feature>
<dbReference type="GO" id="GO:0000978">
    <property type="term" value="F:RNA polymerase II cis-regulatory region sequence-specific DNA binding"/>
    <property type="evidence" value="ECO:0007669"/>
    <property type="project" value="TreeGrafter"/>
</dbReference>
<evidence type="ECO:0000256" key="13">
    <source>
        <dbReference type="SAM" id="MobiDB-lite"/>
    </source>
</evidence>
<feature type="region of interest" description="Disordered" evidence="13">
    <location>
        <begin position="350"/>
        <end position="376"/>
    </location>
</feature>
<dbReference type="PANTHER" id="PTHR45767:SF2">
    <property type="entry name" value="FORKHEAD BOX PROTEIN O"/>
    <property type="match status" value="1"/>
</dbReference>
<dbReference type="RefSeq" id="XP_013315870.1">
    <property type="nucleotide sequence ID" value="XM_013460416.1"/>
</dbReference>
<gene>
    <name evidence="15" type="ORF">PV05_07578</name>
</gene>
<keyword evidence="6" id="KW-0341">Growth regulation</keyword>
<dbReference type="InterPro" id="IPR036390">
    <property type="entry name" value="WH_DNA-bd_sf"/>
</dbReference>
<evidence type="ECO:0000256" key="2">
    <source>
        <dbReference type="ARBA" id="ARBA00004496"/>
    </source>
</evidence>
<dbReference type="PROSITE" id="PS00658">
    <property type="entry name" value="FORK_HEAD_2"/>
    <property type="match status" value="1"/>
</dbReference>
<evidence type="ECO:0000259" key="14">
    <source>
        <dbReference type="PROSITE" id="PS50039"/>
    </source>
</evidence>
<keyword evidence="3" id="KW-0217">Developmental protein</keyword>
<feature type="DNA-binding region" description="Fork-head" evidence="12">
    <location>
        <begin position="183"/>
        <end position="276"/>
    </location>
</feature>
<evidence type="ECO:0000256" key="3">
    <source>
        <dbReference type="ARBA" id="ARBA00022473"/>
    </source>
</evidence>
<dbReference type="InterPro" id="IPR030456">
    <property type="entry name" value="TF_fork_head_CS_2"/>
</dbReference>
<dbReference type="SMART" id="SM00339">
    <property type="entry name" value="FH"/>
    <property type="match status" value="1"/>
</dbReference>
<dbReference type="PROSITE" id="PS50039">
    <property type="entry name" value="FORK_HEAD_3"/>
    <property type="match status" value="1"/>
</dbReference>
<evidence type="ECO:0000256" key="12">
    <source>
        <dbReference type="PROSITE-ProRule" id="PRU00089"/>
    </source>
</evidence>
<keyword evidence="4" id="KW-0963">Cytoplasm</keyword>
<keyword evidence="10 12" id="KW-0539">Nucleus</keyword>
<evidence type="ECO:0000256" key="8">
    <source>
        <dbReference type="ARBA" id="ARBA00023125"/>
    </source>
</evidence>
<keyword evidence="16" id="KW-1185">Reference proteome</keyword>
<protein>
    <recommendedName>
        <fullName evidence="11">Forkhead box protein O</fullName>
    </recommendedName>
</protein>
<comment type="subcellular location">
    <subcellularLocation>
        <location evidence="2">Cytoplasm</location>
    </subcellularLocation>
    <subcellularLocation>
        <location evidence="1 12">Nucleus</location>
    </subcellularLocation>
</comment>
<dbReference type="InterPro" id="IPR036388">
    <property type="entry name" value="WH-like_DNA-bd_sf"/>
</dbReference>
<dbReference type="GeneID" id="25329486"/>
<accession>A0A0D2BS14</accession>
<dbReference type="STRING" id="348802.A0A0D2BS14"/>
<evidence type="ECO:0000256" key="9">
    <source>
        <dbReference type="ARBA" id="ARBA00023163"/>
    </source>
</evidence>
<dbReference type="SUPFAM" id="SSF46785">
    <property type="entry name" value="Winged helix' DNA-binding domain"/>
    <property type="match status" value="1"/>
</dbReference>
<evidence type="ECO:0000256" key="6">
    <source>
        <dbReference type="ARBA" id="ARBA00022604"/>
    </source>
</evidence>
<evidence type="ECO:0000256" key="4">
    <source>
        <dbReference type="ARBA" id="ARBA00022490"/>
    </source>
</evidence>
<evidence type="ECO:0000313" key="15">
    <source>
        <dbReference type="EMBL" id="KIW55286.1"/>
    </source>
</evidence>
<feature type="region of interest" description="Disordered" evidence="13">
    <location>
        <begin position="271"/>
        <end position="330"/>
    </location>
</feature>
<keyword evidence="7" id="KW-0805">Transcription regulation</keyword>
<organism evidence="15 16">
    <name type="scientific">Exophiala xenobiotica</name>
    <dbReference type="NCBI Taxonomy" id="348802"/>
    <lineage>
        <taxon>Eukaryota</taxon>
        <taxon>Fungi</taxon>
        <taxon>Dikarya</taxon>
        <taxon>Ascomycota</taxon>
        <taxon>Pezizomycotina</taxon>
        <taxon>Eurotiomycetes</taxon>
        <taxon>Chaetothyriomycetidae</taxon>
        <taxon>Chaetothyriales</taxon>
        <taxon>Herpotrichiellaceae</taxon>
        <taxon>Exophiala</taxon>
    </lineage>
</organism>
<dbReference type="EMBL" id="KN847320">
    <property type="protein sequence ID" value="KIW55286.1"/>
    <property type="molecule type" value="Genomic_DNA"/>
</dbReference>
<reference evidence="15 16" key="1">
    <citation type="submission" date="2015-01" db="EMBL/GenBank/DDBJ databases">
        <title>The Genome Sequence of Exophiala xenobiotica CBS118157.</title>
        <authorList>
            <consortium name="The Broad Institute Genomics Platform"/>
            <person name="Cuomo C."/>
            <person name="de Hoog S."/>
            <person name="Gorbushina A."/>
            <person name="Stielow B."/>
            <person name="Teixiera M."/>
            <person name="Abouelleil A."/>
            <person name="Chapman S.B."/>
            <person name="Priest M."/>
            <person name="Young S.K."/>
            <person name="Wortman J."/>
            <person name="Nusbaum C."/>
            <person name="Birren B."/>
        </authorList>
    </citation>
    <scope>NUCLEOTIDE SEQUENCE [LARGE SCALE GENOMIC DNA]</scope>
    <source>
        <strain evidence="15 16">CBS 118157</strain>
    </source>
</reference>
<dbReference type="GO" id="GO:0005634">
    <property type="term" value="C:nucleus"/>
    <property type="evidence" value="ECO:0007669"/>
    <property type="project" value="UniProtKB-SubCell"/>
</dbReference>
<feature type="compositionally biased region" description="Basic residues" evidence="13">
    <location>
        <begin position="271"/>
        <end position="284"/>
    </location>
</feature>
<feature type="compositionally biased region" description="Polar residues" evidence="13">
    <location>
        <begin position="367"/>
        <end position="376"/>
    </location>
</feature>
<evidence type="ECO:0000256" key="1">
    <source>
        <dbReference type="ARBA" id="ARBA00004123"/>
    </source>
</evidence>
<evidence type="ECO:0000256" key="10">
    <source>
        <dbReference type="ARBA" id="ARBA00023242"/>
    </source>
</evidence>
<name>A0A0D2BS14_9EURO</name>
<keyword evidence="8 12" id="KW-0238">DNA-binding</keyword>
<dbReference type="PANTHER" id="PTHR45767">
    <property type="entry name" value="FORKHEAD BOX PROTEIN O"/>
    <property type="match status" value="1"/>
</dbReference>
<dbReference type="Pfam" id="PF00250">
    <property type="entry name" value="Forkhead"/>
    <property type="match status" value="1"/>
</dbReference>
<dbReference type="Gene3D" id="1.10.10.10">
    <property type="entry name" value="Winged helix-like DNA-binding domain superfamily/Winged helix DNA-binding domain"/>
    <property type="match status" value="1"/>
</dbReference>
<dbReference type="GO" id="GO:0005737">
    <property type="term" value="C:cytoplasm"/>
    <property type="evidence" value="ECO:0007669"/>
    <property type="project" value="UniProtKB-SubCell"/>
</dbReference>
<dbReference type="Proteomes" id="UP000054342">
    <property type="component" value="Unassembled WGS sequence"/>
</dbReference>
<dbReference type="AlphaFoldDB" id="A0A0D2BS14"/>
<feature type="compositionally biased region" description="Low complexity" evidence="13">
    <location>
        <begin position="290"/>
        <end position="305"/>
    </location>
</feature>
<keyword evidence="5" id="KW-0597">Phosphoprotein</keyword>
<keyword evidence="9" id="KW-0804">Transcription</keyword>
<evidence type="ECO:0000256" key="11">
    <source>
        <dbReference type="ARBA" id="ARBA00039893"/>
    </source>
</evidence>
<evidence type="ECO:0000256" key="7">
    <source>
        <dbReference type="ARBA" id="ARBA00023015"/>
    </source>
</evidence>
<sequence>MAFHDRSDQMEADTLSHKCEAYELVDPNIPIDIQRAFSLCSLQSVNCEQPQAQFYQPNNFQDIHHFLQVDDQNGQPIDALTVHASHFAPPTTRIQLSDLELAPTWTNQDAYPHFVNNHNGADTNMAGMPFYPYTADFVSSPFSTYQYYDESDSRSAWSTTPEFTYCHPTVPVEEEETFDDKPYAMLIYEALKQAPGHRMMLRDIYEWFRHNTTKPQESGSNGWQNSIRHNLSMNKAFENDRDTSCANSRKANSVWVLTEDAIKNGVQSTTRYRKTGGGKRHVGHRTPAIQRQRSGAKGGRAASRAARQRRQENPFVTSTPLTASPATPYSDVSDYQSFDYHELRPTVRSWPMTPIDDQQPLPDEPMQHSSFSPQTSMDFDLQRTSYCDESLRLQSILLRPNLEQSVNELGLFQAD</sequence>
<dbReference type="InterPro" id="IPR001766">
    <property type="entry name" value="Fork_head_dom"/>
</dbReference>
<proteinExistence type="predicted"/>